<dbReference type="InterPro" id="IPR044736">
    <property type="entry name" value="Gid1/RanBPM/SPLA_SPRY"/>
</dbReference>
<dbReference type="SMART" id="SM00449">
    <property type="entry name" value="SPRY"/>
    <property type="match status" value="1"/>
</dbReference>
<dbReference type="Proteomes" id="UP000887572">
    <property type="component" value="Unplaced"/>
</dbReference>
<feature type="region of interest" description="Disordered" evidence="2">
    <location>
        <begin position="25"/>
        <end position="50"/>
    </location>
</feature>
<evidence type="ECO:0000256" key="1">
    <source>
        <dbReference type="SAM" id="Coils"/>
    </source>
</evidence>
<sequence length="382" mass="42592">MNSPTADDAGFDFVTEEEMDTLAIERGKAIEDEKEEDEIDGSEAQSDEMEQNAAALQLADAVAFERPFDAHKVFRQTLSKLKEYQNEQRQNQKEICVQIGELKKLVGPGAGTFCLATELITQAAQANAVAWGEEHWKLLAELEALRAQMTQVKQREAQMLLRMDMSRKVFNSMFPALTPNNRWDVAACYKLFTPVEPKRLIVEGRDSGWREPGEPPRDEYLLGGRSVFAEMPIPKKGRGIFYFELKYVVKEGVGFRSFLYIGLAPRQMPLDVCVGIYKGTYAYDSWGSFWGHDVPGCGYDGETGAPVINKSLEFGNGDVIGCGLNLATRQIIYTKNGERLDTANLFVDSADDLFPCISFFSSADKIESNFGPSFKCSIADGI</sequence>
<evidence type="ECO:0000313" key="4">
    <source>
        <dbReference type="Proteomes" id="UP000887572"/>
    </source>
</evidence>
<proteinExistence type="predicted"/>
<evidence type="ECO:0000256" key="2">
    <source>
        <dbReference type="SAM" id="MobiDB-lite"/>
    </source>
</evidence>
<dbReference type="Gene3D" id="2.60.120.920">
    <property type="match status" value="1"/>
</dbReference>
<feature type="compositionally biased region" description="Acidic residues" evidence="2">
    <location>
        <begin position="32"/>
        <end position="50"/>
    </location>
</feature>
<dbReference type="AlphaFoldDB" id="A0A914HN06"/>
<name>A0A914HN06_GLORO</name>
<evidence type="ECO:0000259" key="3">
    <source>
        <dbReference type="PROSITE" id="PS50188"/>
    </source>
</evidence>
<feature type="coiled-coil region" evidence="1">
    <location>
        <begin position="135"/>
        <end position="162"/>
    </location>
</feature>
<dbReference type="InterPro" id="IPR003877">
    <property type="entry name" value="SPRY_dom"/>
</dbReference>
<feature type="domain" description="B30.2/SPRY" evidence="3">
    <location>
        <begin position="161"/>
        <end position="375"/>
    </location>
</feature>
<protein>
    <submittedName>
        <fullName evidence="5">B30.2/SPRY domain-containing protein</fullName>
    </submittedName>
</protein>
<reference evidence="5" key="1">
    <citation type="submission" date="2022-11" db="UniProtKB">
        <authorList>
            <consortium name="WormBaseParasite"/>
        </authorList>
    </citation>
    <scope>IDENTIFICATION</scope>
</reference>
<dbReference type="CDD" id="cd12885">
    <property type="entry name" value="SPRY_RanBP_like"/>
    <property type="match status" value="1"/>
</dbReference>
<dbReference type="InterPro" id="IPR001870">
    <property type="entry name" value="B30.2/SPRY"/>
</dbReference>
<keyword evidence="1" id="KW-0175">Coiled coil</keyword>
<dbReference type="Pfam" id="PF00622">
    <property type="entry name" value="SPRY"/>
    <property type="match status" value="1"/>
</dbReference>
<dbReference type="SUPFAM" id="SSF49899">
    <property type="entry name" value="Concanavalin A-like lectins/glucanases"/>
    <property type="match status" value="1"/>
</dbReference>
<accession>A0A914HN06</accession>
<dbReference type="InterPro" id="IPR013320">
    <property type="entry name" value="ConA-like_dom_sf"/>
</dbReference>
<dbReference type="WBParaSite" id="Gr19_v10_g3003.t1">
    <property type="protein sequence ID" value="Gr19_v10_g3003.t1"/>
    <property type="gene ID" value="Gr19_v10_g3003"/>
</dbReference>
<keyword evidence="4" id="KW-1185">Reference proteome</keyword>
<dbReference type="PROSITE" id="PS50188">
    <property type="entry name" value="B302_SPRY"/>
    <property type="match status" value="1"/>
</dbReference>
<organism evidence="4 5">
    <name type="scientific">Globodera rostochiensis</name>
    <name type="common">Golden nematode worm</name>
    <name type="synonym">Heterodera rostochiensis</name>
    <dbReference type="NCBI Taxonomy" id="31243"/>
    <lineage>
        <taxon>Eukaryota</taxon>
        <taxon>Metazoa</taxon>
        <taxon>Ecdysozoa</taxon>
        <taxon>Nematoda</taxon>
        <taxon>Chromadorea</taxon>
        <taxon>Rhabditida</taxon>
        <taxon>Tylenchina</taxon>
        <taxon>Tylenchomorpha</taxon>
        <taxon>Tylenchoidea</taxon>
        <taxon>Heteroderidae</taxon>
        <taxon>Heteroderinae</taxon>
        <taxon>Globodera</taxon>
    </lineage>
</organism>
<evidence type="ECO:0000313" key="5">
    <source>
        <dbReference type="WBParaSite" id="Gr19_v10_g3003.t1"/>
    </source>
</evidence>
<dbReference type="InterPro" id="IPR043136">
    <property type="entry name" value="B30.2/SPRY_sf"/>
</dbReference>